<evidence type="ECO:0000313" key="3">
    <source>
        <dbReference type="Proteomes" id="UP001595378"/>
    </source>
</evidence>
<dbReference type="PROSITE" id="PS51257">
    <property type="entry name" value="PROKAR_LIPOPROTEIN"/>
    <property type="match status" value="1"/>
</dbReference>
<keyword evidence="3" id="KW-1185">Reference proteome</keyword>
<accession>A0ABV7E9C3</accession>
<evidence type="ECO:0008006" key="4">
    <source>
        <dbReference type="Google" id="ProtNLM"/>
    </source>
</evidence>
<keyword evidence="1" id="KW-0732">Signal</keyword>
<gene>
    <name evidence="2" type="ORF">ACFODK_00245</name>
</gene>
<reference evidence="3" key="1">
    <citation type="journal article" date="2019" name="Int. J. Syst. Evol. Microbiol.">
        <title>The Global Catalogue of Microorganisms (GCM) 10K type strain sequencing project: providing services to taxonomists for standard genome sequencing and annotation.</title>
        <authorList>
            <consortium name="The Broad Institute Genomics Platform"/>
            <consortium name="The Broad Institute Genome Sequencing Center for Infectious Disease"/>
            <person name="Wu L."/>
            <person name="Ma J."/>
        </authorList>
    </citation>
    <scope>NUCLEOTIDE SEQUENCE [LARGE SCALE GENOMIC DNA]</scope>
    <source>
        <strain evidence="3">KCTC 52606</strain>
    </source>
</reference>
<comment type="caution">
    <text evidence="2">The sequence shown here is derived from an EMBL/GenBank/DDBJ whole genome shotgun (WGS) entry which is preliminary data.</text>
</comment>
<dbReference type="EMBL" id="JBHRSU010000001">
    <property type="protein sequence ID" value="MFC3099320.1"/>
    <property type="molecule type" value="Genomic_DNA"/>
</dbReference>
<sequence>MNRILLALSAPLLIAGCATTPIVDAGPPLPAGSAVALGQAVTVANIALTPMRVIEDSRCPINARCIQAGRIVVETRVDGPGWRETTDLTLGEPAGVRGYILNLISAEPGQMAGGPAVKPADYRFAFEGWPPGRPLD</sequence>
<proteinExistence type="predicted"/>
<feature type="chain" id="PRO_5046751896" description="Lipoprotein" evidence="1">
    <location>
        <begin position="26"/>
        <end position="136"/>
    </location>
</feature>
<name>A0ABV7E9C3_9SPHN</name>
<protein>
    <recommendedName>
        <fullName evidence="4">Lipoprotein</fullName>
    </recommendedName>
</protein>
<organism evidence="2 3">
    <name type="scientific">Alteraurantiacibacter lauratis</name>
    <dbReference type="NCBI Taxonomy" id="2054627"/>
    <lineage>
        <taxon>Bacteria</taxon>
        <taxon>Pseudomonadati</taxon>
        <taxon>Pseudomonadota</taxon>
        <taxon>Alphaproteobacteria</taxon>
        <taxon>Sphingomonadales</taxon>
        <taxon>Erythrobacteraceae</taxon>
        <taxon>Alteraurantiacibacter</taxon>
    </lineage>
</organism>
<dbReference type="RefSeq" id="WP_336917475.1">
    <property type="nucleotide sequence ID" value="NZ_JBANRN010000001.1"/>
</dbReference>
<evidence type="ECO:0000313" key="2">
    <source>
        <dbReference type="EMBL" id="MFC3099320.1"/>
    </source>
</evidence>
<dbReference type="Proteomes" id="UP001595378">
    <property type="component" value="Unassembled WGS sequence"/>
</dbReference>
<feature type="signal peptide" evidence="1">
    <location>
        <begin position="1"/>
        <end position="25"/>
    </location>
</feature>
<evidence type="ECO:0000256" key="1">
    <source>
        <dbReference type="SAM" id="SignalP"/>
    </source>
</evidence>